<reference evidence="1" key="1">
    <citation type="submission" date="2022-05" db="EMBL/GenBank/DDBJ databases">
        <title>The Musa troglodytarum L. genome provides insights into the mechanism of non-climacteric behaviour and enrichment of carotenoids.</title>
        <authorList>
            <person name="Wang J."/>
        </authorList>
    </citation>
    <scope>NUCLEOTIDE SEQUENCE</scope>
    <source>
        <tissue evidence="1">Leaf</tissue>
    </source>
</reference>
<dbReference type="EMBL" id="CP097506">
    <property type="protein sequence ID" value="URD96060.1"/>
    <property type="molecule type" value="Genomic_DNA"/>
</dbReference>
<organism evidence="1 2">
    <name type="scientific">Musa troglodytarum</name>
    <name type="common">fe'i banana</name>
    <dbReference type="NCBI Taxonomy" id="320322"/>
    <lineage>
        <taxon>Eukaryota</taxon>
        <taxon>Viridiplantae</taxon>
        <taxon>Streptophyta</taxon>
        <taxon>Embryophyta</taxon>
        <taxon>Tracheophyta</taxon>
        <taxon>Spermatophyta</taxon>
        <taxon>Magnoliopsida</taxon>
        <taxon>Liliopsida</taxon>
        <taxon>Zingiberales</taxon>
        <taxon>Musaceae</taxon>
        <taxon>Musa</taxon>
    </lineage>
</organism>
<evidence type="ECO:0000313" key="2">
    <source>
        <dbReference type="Proteomes" id="UP001055439"/>
    </source>
</evidence>
<gene>
    <name evidence="1" type="ORF">MUK42_27993</name>
</gene>
<sequence>MMPFCAYSTAGTENNRAWPNATSPAQLLQYIIAFLGDSYHNYFLLCVPISQPSLDKPCPTIQYHPYRFYVCMSSCKQMYKLEYDFC</sequence>
<dbReference type="AlphaFoldDB" id="A0A9E7JWB6"/>
<name>A0A9E7JWB6_9LILI</name>
<evidence type="ECO:0000313" key="1">
    <source>
        <dbReference type="EMBL" id="URD96060.1"/>
    </source>
</evidence>
<keyword evidence="2" id="KW-1185">Reference proteome</keyword>
<proteinExistence type="predicted"/>
<protein>
    <submittedName>
        <fullName evidence="1">Uncharacterized protein</fullName>
    </submittedName>
</protein>
<dbReference type="Proteomes" id="UP001055439">
    <property type="component" value="Chromosome 4"/>
</dbReference>
<accession>A0A9E7JWB6</accession>